<sequence length="59" mass="6676">MNSDSPVAKLIDTFLQRGGRIDKYYLRGTNQSKRSLVYLHGWFSGQNIKSAILKAFGKV</sequence>
<accession>A0A1F7XLH4</accession>
<protein>
    <submittedName>
        <fullName evidence="1">Uncharacterized protein</fullName>
    </submittedName>
</protein>
<reference evidence="1 2" key="1">
    <citation type="journal article" date="2016" name="Nat. Commun.">
        <title>Thousands of microbial genomes shed light on interconnected biogeochemical processes in an aquifer system.</title>
        <authorList>
            <person name="Anantharaman K."/>
            <person name="Brown C.T."/>
            <person name="Hug L.A."/>
            <person name="Sharon I."/>
            <person name="Castelle C.J."/>
            <person name="Probst A.J."/>
            <person name="Thomas B.C."/>
            <person name="Singh A."/>
            <person name="Wilkins M.J."/>
            <person name="Karaoz U."/>
            <person name="Brodie E.L."/>
            <person name="Williams K.H."/>
            <person name="Hubbard S.S."/>
            <person name="Banfield J.F."/>
        </authorList>
    </citation>
    <scope>NUCLEOTIDE SEQUENCE [LARGE SCALE GENOMIC DNA]</scope>
</reference>
<dbReference type="Proteomes" id="UP000177382">
    <property type="component" value="Unassembled WGS sequence"/>
</dbReference>
<dbReference type="EMBL" id="MGFX01000001">
    <property type="protein sequence ID" value="OGM15924.1"/>
    <property type="molecule type" value="Genomic_DNA"/>
</dbReference>
<organism evidence="1 2">
    <name type="scientific">Candidatus Woesebacteria bacterium RBG_16_42_24</name>
    <dbReference type="NCBI Taxonomy" id="1802485"/>
    <lineage>
        <taxon>Bacteria</taxon>
        <taxon>Candidatus Woeseibacteriota</taxon>
    </lineage>
</organism>
<evidence type="ECO:0000313" key="1">
    <source>
        <dbReference type="EMBL" id="OGM15924.1"/>
    </source>
</evidence>
<dbReference type="AlphaFoldDB" id="A0A1F7XLH4"/>
<name>A0A1F7XLH4_9BACT</name>
<comment type="caution">
    <text evidence="1">The sequence shown here is derived from an EMBL/GenBank/DDBJ whole genome shotgun (WGS) entry which is preliminary data.</text>
</comment>
<proteinExistence type="predicted"/>
<evidence type="ECO:0000313" key="2">
    <source>
        <dbReference type="Proteomes" id="UP000177382"/>
    </source>
</evidence>
<gene>
    <name evidence="1" type="ORF">A2V97_04115</name>
</gene>